<name>A0A2U1E4R7_9FIRM</name>
<evidence type="ECO:0000256" key="3">
    <source>
        <dbReference type="ARBA" id="ARBA00022553"/>
    </source>
</evidence>
<keyword evidence="4" id="KW-0456">Lyase</keyword>
<evidence type="ECO:0000313" key="5">
    <source>
        <dbReference type="Proteomes" id="UP000245793"/>
    </source>
</evidence>
<evidence type="ECO:0000256" key="1">
    <source>
        <dbReference type="ARBA" id="ARBA00004496"/>
    </source>
</evidence>
<keyword evidence="5" id="KW-1185">Reference proteome</keyword>
<dbReference type="InterPro" id="IPR023439">
    <property type="entry name" value="Mal_deCO2ase/Cit_lyase_ACP"/>
</dbReference>
<gene>
    <name evidence="4" type="ORF">C7381_103160</name>
</gene>
<proteinExistence type="predicted"/>
<comment type="caution">
    <text evidence="4">The sequence shown here is derived from an EMBL/GenBank/DDBJ whole genome shotgun (WGS) entry which is preliminary data.</text>
</comment>
<protein>
    <submittedName>
        <fullName evidence="4">Citrate lyase subunit gamma (Acyl carrier protein)</fullName>
    </submittedName>
</protein>
<accession>A0A2U1E4R7</accession>
<dbReference type="EMBL" id="QEKV01000003">
    <property type="protein sequence ID" value="PVY94921.1"/>
    <property type="molecule type" value="Genomic_DNA"/>
</dbReference>
<dbReference type="RefSeq" id="WP_034546475.1">
    <property type="nucleotide sequence ID" value="NZ_CAUPJO010000001.1"/>
</dbReference>
<dbReference type="Proteomes" id="UP000245793">
    <property type="component" value="Unassembled WGS sequence"/>
</dbReference>
<evidence type="ECO:0000313" key="4">
    <source>
        <dbReference type="EMBL" id="PVY94921.1"/>
    </source>
</evidence>
<evidence type="ECO:0000256" key="2">
    <source>
        <dbReference type="ARBA" id="ARBA00022490"/>
    </source>
</evidence>
<sequence length="92" mass="10335">MERKIVTEARAGSYESNDLLVSIKPNNEKINLEIRSVVSDMFYDSIEKSVMEELEELGVKSCDISIDDRGALPFAIKARVRTAVMRGAQNEL</sequence>
<dbReference type="GO" id="GO:0016829">
    <property type="term" value="F:lyase activity"/>
    <property type="evidence" value="ECO:0007669"/>
    <property type="project" value="UniProtKB-KW"/>
</dbReference>
<comment type="subcellular location">
    <subcellularLocation>
        <location evidence="1">Cytoplasm</location>
    </subcellularLocation>
</comment>
<dbReference type="GO" id="GO:0005737">
    <property type="term" value="C:cytoplasm"/>
    <property type="evidence" value="ECO:0007669"/>
    <property type="project" value="UniProtKB-SubCell"/>
</dbReference>
<keyword evidence="2" id="KW-0963">Cytoplasm</keyword>
<dbReference type="NCBIfam" id="TIGR01608">
    <property type="entry name" value="citD"/>
    <property type="match status" value="1"/>
</dbReference>
<keyword evidence="3" id="KW-0597">Phosphoprotein</keyword>
<organism evidence="4 5">
    <name type="scientific">Ezakiella coagulans</name>
    <dbReference type="NCBI Taxonomy" id="46507"/>
    <lineage>
        <taxon>Bacteria</taxon>
        <taxon>Bacillati</taxon>
        <taxon>Bacillota</taxon>
        <taxon>Tissierellia</taxon>
        <taxon>Ezakiella</taxon>
    </lineage>
</organism>
<dbReference type="AlphaFoldDB" id="A0A2U1E4R7"/>
<dbReference type="NCBIfam" id="NF009726">
    <property type="entry name" value="PRK13253.1"/>
    <property type="match status" value="1"/>
</dbReference>
<dbReference type="Pfam" id="PF06857">
    <property type="entry name" value="ACP"/>
    <property type="match status" value="1"/>
</dbReference>
<dbReference type="InterPro" id="IPR006495">
    <property type="entry name" value="CitD"/>
</dbReference>
<reference evidence="4 5" key="1">
    <citation type="submission" date="2018-04" db="EMBL/GenBank/DDBJ databases">
        <title>Genomic Encyclopedia of Type Strains, Phase IV (KMG-IV): sequencing the most valuable type-strain genomes for metagenomic binning, comparative biology and taxonomic classification.</title>
        <authorList>
            <person name="Goeker M."/>
        </authorList>
    </citation>
    <scope>NUCLEOTIDE SEQUENCE [LARGE SCALE GENOMIC DNA]</scope>
    <source>
        <strain evidence="4 5">DSM 20705</strain>
    </source>
</reference>